<evidence type="ECO:0000256" key="4">
    <source>
        <dbReference type="ARBA" id="ARBA00022691"/>
    </source>
</evidence>
<evidence type="ECO:0000256" key="3">
    <source>
        <dbReference type="ARBA" id="ARBA00022679"/>
    </source>
</evidence>
<keyword evidence="8" id="KW-1185">Reference proteome</keyword>
<dbReference type="RefSeq" id="WP_268924911.1">
    <property type="nucleotide sequence ID" value="NZ_JAPTGB010000010.1"/>
</dbReference>
<evidence type="ECO:0000256" key="6">
    <source>
        <dbReference type="HAMAP-Rule" id="MF_00587"/>
    </source>
</evidence>
<comment type="similarity">
    <text evidence="6">Belongs to the methyltransferase superfamily. TrmY family.</text>
</comment>
<dbReference type="EC" id="2.1.1.257" evidence="6"/>
<proteinExistence type="inferred from homology"/>
<dbReference type="PANTHER" id="PTHR40703">
    <property type="entry name" value="TRNA (PSEUDOURIDINE(54)-N(1))-METHYLTRANSFERASE"/>
    <property type="match status" value="1"/>
</dbReference>
<evidence type="ECO:0000256" key="1">
    <source>
        <dbReference type="ARBA" id="ARBA00022490"/>
    </source>
</evidence>
<dbReference type="Gene3D" id="3.40.1280.10">
    <property type="match status" value="1"/>
</dbReference>
<dbReference type="EMBL" id="JAPTGB010000010">
    <property type="protein sequence ID" value="MCZ0860702.1"/>
    <property type="molecule type" value="Genomic_DNA"/>
</dbReference>
<keyword evidence="5 6" id="KW-0819">tRNA processing</keyword>
<dbReference type="NCBIfam" id="NF002560">
    <property type="entry name" value="PRK02135.1"/>
    <property type="match status" value="1"/>
</dbReference>
<dbReference type="HAMAP" id="MF_00587">
    <property type="entry name" value="tRNA_methyltr_TrmY"/>
    <property type="match status" value="1"/>
</dbReference>
<dbReference type="InterPro" id="IPR029026">
    <property type="entry name" value="tRNA_m1G_MTases_N"/>
</dbReference>
<comment type="catalytic activity">
    <reaction evidence="6">
        <text>pseudouridine(54) in tRNA + S-adenosyl-L-methionine = N(1)-methylpseudouridine(54) in tRNA + S-adenosyl-L-homocysteine + H(+)</text>
        <dbReference type="Rhea" id="RHEA:55292"/>
        <dbReference type="Rhea" id="RHEA-COMP:14140"/>
        <dbReference type="Rhea" id="RHEA-COMP:14141"/>
        <dbReference type="ChEBI" id="CHEBI:15378"/>
        <dbReference type="ChEBI" id="CHEBI:57856"/>
        <dbReference type="ChEBI" id="CHEBI:59789"/>
        <dbReference type="ChEBI" id="CHEBI:65314"/>
        <dbReference type="ChEBI" id="CHEBI:74890"/>
        <dbReference type="EC" id="2.1.1.257"/>
    </reaction>
</comment>
<accession>A0ABT4IG43</accession>
<comment type="subunit">
    <text evidence="6">Homodimer.</text>
</comment>
<gene>
    <name evidence="6 7" type="primary">trmY</name>
    <name evidence="7" type="ORF">O0S10_05580</name>
</gene>
<comment type="caution">
    <text evidence="6">Lacks conserved residue(s) required for the propagation of feature annotation.</text>
</comment>
<name>A0ABT4IG43_9EURY</name>
<dbReference type="SUPFAM" id="SSF75217">
    <property type="entry name" value="alpha/beta knot"/>
    <property type="match status" value="1"/>
</dbReference>
<comment type="function">
    <text evidence="6">Specifically catalyzes the N1-methylation of pseudouridine at position 54 (Psi54) in tRNAs.</text>
</comment>
<dbReference type="PANTHER" id="PTHR40703:SF1">
    <property type="entry name" value="TRNA (PSEUDOURIDINE(54)-N(1))-METHYLTRANSFERASE"/>
    <property type="match status" value="1"/>
</dbReference>
<reference evidence="7" key="1">
    <citation type="submission" date="2022-12" db="EMBL/GenBank/DDBJ databases">
        <title>Isolation and characterisation of novel Methanocorpusculum spp. from native Australian herbivores indicates the genus is ancestrally host-associated.</title>
        <authorList>
            <person name="Volmer J.G."/>
            <person name="Soo R.M."/>
            <person name="Evans P.N."/>
            <person name="Hoedt E.C."/>
            <person name="Astorga Alsina A.L."/>
            <person name="Woodcroft B.J."/>
            <person name="Tyson G.W."/>
            <person name="Hugenholtz P."/>
            <person name="Morrison M."/>
        </authorList>
    </citation>
    <scope>NUCLEOTIDE SEQUENCE</scope>
    <source>
        <strain evidence="7">MG</strain>
    </source>
</reference>
<keyword evidence="4 6" id="KW-0949">S-adenosyl-L-methionine</keyword>
<dbReference type="InterPro" id="IPR029028">
    <property type="entry name" value="Alpha/beta_knot_MTases"/>
</dbReference>
<sequence>MLRFAILGHKATTSPDFSLNDMPGGAGRMDVLCRCINSSFFLSHDLRRDTECYLILEGGDPHKTLRFSGETIRSLNPDERSAGALIKKGLSTPAEPEFKKAADGIAIRSAGLAELLQEFSFAVLDENGEDIRNAETLPENFILSDHMNFTEEEEALLKDLPRYSVGPRVLHADHTITVILNEFDRRKRS</sequence>
<comment type="caution">
    <text evidence="7">The sequence shown here is derived from an EMBL/GenBank/DDBJ whole genome shotgun (WGS) entry which is preliminary data.</text>
</comment>
<comment type="subcellular location">
    <subcellularLocation>
        <location evidence="6">Cytoplasm</location>
    </subcellularLocation>
</comment>
<evidence type="ECO:0000256" key="5">
    <source>
        <dbReference type="ARBA" id="ARBA00022694"/>
    </source>
</evidence>
<evidence type="ECO:0000313" key="8">
    <source>
        <dbReference type="Proteomes" id="UP001141422"/>
    </source>
</evidence>
<evidence type="ECO:0000313" key="7">
    <source>
        <dbReference type="EMBL" id="MCZ0860702.1"/>
    </source>
</evidence>
<protein>
    <recommendedName>
        <fullName evidence="6">tRNA (pseudouridine(54)-N(1))-methyltransferase</fullName>
        <ecNumber evidence="6">2.1.1.257</ecNumber>
    </recommendedName>
</protein>
<evidence type="ECO:0000256" key="2">
    <source>
        <dbReference type="ARBA" id="ARBA00022603"/>
    </source>
</evidence>
<dbReference type="CDD" id="cd18087">
    <property type="entry name" value="TrmY-like"/>
    <property type="match status" value="1"/>
</dbReference>
<keyword evidence="3 6" id="KW-0808">Transferase</keyword>
<dbReference type="Proteomes" id="UP001141422">
    <property type="component" value="Unassembled WGS sequence"/>
</dbReference>
<dbReference type="Pfam" id="PF04013">
    <property type="entry name" value="Methyltrn_RNA_2"/>
    <property type="match status" value="1"/>
</dbReference>
<keyword evidence="1 6" id="KW-0963">Cytoplasm</keyword>
<keyword evidence="2 6" id="KW-0489">Methyltransferase</keyword>
<dbReference type="InterPro" id="IPR007158">
    <property type="entry name" value="TrmY"/>
</dbReference>
<feature type="binding site" evidence="6">
    <location>
        <position position="124"/>
    </location>
    <ligand>
        <name>S-adenosyl-L-methionine</name>
        <dbReference type="ChEBI" id="CHEBI:59789"/>
    </ligand>
</feature>
<organism evidence="7 8">
    <name type="scientific">Methanocorpusculum petauri</name>
    <dbReference type="NCBI Taxonomy" id="3002863"/>
    <lineage>
        <taxon>Archaea</taxon>
        <taxon>Methanobacteriati</taxon>
        <taxon>Methanobacteriota</taxon>
        <taxon>Stenosarchaea group</taxon>
        <taxon>Methanomicrobia</taxon>
        <taxon>Methanomicrobiales</taxon>
        <taxon>Methanocorpusculaceae</taxon>
        <taxon>Methanocorpusculum</taxon>
    </lineage>
</organism>